<dbReference type="InterPro" id="IPR011711">
    <property type="entry name" value="GntR_C"/>
</dbReference>
<dbReference type="AlphaFoldDB" id="A0A212JVE0"/>
<feature type="domain" description="HTH gntR-type" evidence="4">
    <location>
        <begin position="11"/>
        <end position="79"/>
    </location>
</feature>
<dbReference type="Gene3D" id="1.20.120.530">
    <property type="entry name" value="GntR ligand-binding domain-like"/>
    <property type="match status" value="1"/>
</dbReference>
<evidence type="ECO:0000259" key="4">
    <source>
        <dbReference type="PROSITE" id="PS50949"/>
    </source>
</evidence>
<dbReference type="PRINTS" id="PR00035">
    <property type="entry name" value="HTHGNTR"/>
</dbReference>
<reference evidence="5" key="1">
    <citation type="submission" date="2016-04" db="EMBL/GenBank/DDBJ databases">
        <authorList>
            <person name="Evans L.H."/>
            <person name="Alamgir A."/>
            <person name="Owens N."/>
            <person name="Weber N.D."/>
            <person name="Virtaneva K."/>
            <person name="Barbian K."/>
            <person name="Babar A."/>
            <person name="Rosenke K."/>
        </authorList>
    </citation>
    <scope>NUCLEOTIDE SEQUENCE</scope>
    <source>
        <strain evidence="5">86</strain>
    </source>
</reference>
<dbReference type="InterPro" id="IPR036390">
    <property type="entry name" value="WH_DNA-bd_sf"/>
</dbReference>
<keyword evidence="2" id="KW-0238">DNA-binding</keyword>
<protein>
    <submittedName>
        <fullName evidence="5">Putative GntR family transcriptional regulator</fullName>
    </submittedName>
</protein>
<dbReference type="SMART" id="SM00895">
    <property type="entry name" value="FCD"/>
    <property type="match status" value="1"/>
</dbReference>
<keyword evidence="1" id="KW-0805">Transcription regulation</keyword>
<accession>A0A212JVE0</accession>
<evidence type="ECO:0000256" key="1">
    <source>
        <dbReference type="ARBA" id="ARBA00023015"/>
    </source>
</evidence>
<dbReference type="PANTHER" id="PTHR43537:SF5">
    <property type="entry name" value="UXU OPERON TRANSCRIPTIONAL REGULATOR"/>
    <property type="match status" value="1"/>
</dbReference>
<dbReference type="InterPro" id="IPR036388">
    <property type="entry name" value="WH-like_DNA-bd_sf"/>
</dbReference>
<dbReference type="InterPro" id="IPR008920">
    <property type="entry name" value="TF_FadR/GntR_C"/>
</dbReference>
<evidence type="ECO:0000256" key="3">
    <source>
        <dbReference type="ARBA" id="ARBA00023163"/>
    </source>
</evidence>
<evidence type="ECO:0000256" key="2">
    <source>
        <dbReference type="ARBA" id="ARBA00023125"/>
    </source>
</evidence>
<dbReference type="SUPFAM" id="SSF48008">
    <property type="entry name" value="GntR ligand-binding domain-like"/>
    <property type="match status" value="1"/>
</dbReference>
<dbReference type="GO" id="GO:0003677">
    <property type="term" value="F:DNA binding"/>
    <property type="evidence" value="ECO:0007669"/>
    <property type="project" value="UniProtKB-KW"/>
</dbReference>
<keyword evidence="3" id="KW-0804">Transcription</keyword>
<dbReference type="GO" id="GO:0003700">
    <property type="term" value="F:DNA-binding transcription factor activity"/>
    <property type="evidence" value="ECO:0007669"/>
    <property type="project" value="InterPro"/>
</dbReference>
<dbReference type="SMART" id="SM00345">
    <property type="entry name" value="HTH_GNTR"/>
    <property type="match status" value="1"/>
</dbReference>
<name>A0A212JVE0_9DELT</name>
<proteinExistence type="predicted"/>
<dbReference type="Pfam" id="PF07729">
    <property type="entry name" value="FCD"/>
    <property type="match status" value="1"/>
</dbReference>
<evidence type="ECO:0000313" key="5">
    <source>
        <dbReference type="EMBL" id="SBW03419.1"/>
    </source>
</evidence>
<dbReference type="PANTHER" id="PTHR43537">
    <property type="entry name" value="TRANSCRIPTIONAL REGULATOR, GNTR FAMILY"/>
    <property type="match status" value="1"/>
</dbReference>
<gene>
    <name evidence="5" type="ORF">KL86DPRO_20140</name>
</gene>
<dbReference type="InterPro" id="IPR000524">
    <property type="entry name" value="Tscrpt_reg_HTH_GntR"/>
</dbReference>
<dbReference type="SUPFAM" id="SSF46785">
    <property type="entry name" value="Winged helix' DNA-binding domain"/>
    <property type="match status" value="1"/>
</dbReference>
<dbReference type="Gene3D" id="1.10.10.10">
    <property type="entry name" value="Winged helix-like DNA-binding domain superfamily/Winged helix DNA-binding domain"/>
    <property type="match status" value="1"/>
</dbReference>
<dbReference type="Pfam" id="PF00392">
    <property type="entry name" value="GntR"/>
    <property type="match status" value="1"/>
</dbReference>
<dbReference type="PROSITE" id="PS50949">
    <property type="entry name" value="HTH_GNTR"/>
    <property type="match status" value="1"/>
</dbReference>
<dbReference type="EMBL" id="FLUQ01000002">
    <property type="protein sequence ID" value="SBW03419.1"/>
    <property type="molecule type" value="Genomic_DNA"/>
</dbReference>
<organism evidence="5">
    <name type="scientific">uncultured delta proteobacterium</name>
    <dbReference type="NCBI Taxonomy" id="34034"/>
    <lineage>
        <taxon>Bacteria</taxon>
        <taxon>Deltaproteobacteria</taxon>
        <taxon>environmental samples</taxon>
    </lineage>
</organism>
<sequence>MHIEKIKKTAPKVSELVMQAILNAVDSGTIKLNEDLLPERELATALDVSRGSLRESLAILEFLGVIEPRGNRKVVVKTSEHLQNVTDLIRLSENFDAVTDFVAFRRVNECAIVELACENATAEDLAKIARCIERMEQDPTDAEADPEFHMTLAMASRNALFATTYRLISGLMMDLRTRFLSKPGYYQKTLSEHRAIYEAVARRDKQAAKRIMKQHLKSILLFGTKGDGVEETDRQ</sequence>